<sequence length="187" mass="20003">MFKCFNVSMFQCFNDSMIKCFNKNAFTLVEILIVIAIIAILSAIAVPGYRNANKQYALELAANKLVQDIRSVEEMALAAAEVNGNIPDKYGVYFSMSSNDQYILFADNGDGVYGAGDQVIGSPLKMAGGVTIQNLNPPSPLTVTFKPPDPSVVINNNLAITTATISLANGAGTKSVIINKIGLVYVQ</sequence>
<dbReference type="SUPFAM" id="SSF54523">
    <property type="entry name" value="Pili subunits"/>
    <property type="match status" value="1"/>
</dbReference>
<dbReference type="InterPro" id="IPR012902">
    <property type="entry name" value="N_methyl_site"/>
</dbReference>
<comment type="caution">
    <text evidence="2">The sequence shown here is derived from an EMBL/GenBank/DDBJ whole genome shotgun (WGS) entry which is preliminary data.</text>
</comment>
<evidence type="ECO:0000313" key="3">
    <source>
        <dbReference type="Proteomes" id="UP000176755"/>
    </source>
</evidence>
<reference evidence="2 3" key="1">
    <citation type="journal article" date="2016" name="Nat. Commun.">
        <title>Thousands of microbial genomes shed light on interconnected biogeochemical processes in an aquifer system.</title>
        <authorList>
            <person name="Anantharaman K."/>
            <person name="Brown C.T."/>
            <person name="Hug L.A."/>
            <person name="Sharon I."/>
            <person name="Castelle C.J."/>
            <person name="Probst A.J."/>
            <person name="Thomas B.C."/>
            <person name="Singh A."/>
            <person name="Wilkins M.J."/>
            <person name="Karaoz U."/>
            <person name="Brodie E.L."/>
            <person name="Williams K.H."/>
            <person name="Hubbard S.S."/>
            <person name="Banfield J.F."/>
        </authorList>
    </citation>
    <scope>NUCLEOTIDE SEQUENCE [LARGE SCALE GENOMIC DNA]</scope>
</reference>
<accession>A0A1G2DY90</accession>
<dbReference type="Proteomes" id="UP000176755">
    <property type="component" value="Unassembled WGS sequence"/>
</dbReference>
<proteinExistence type="predicted"/>
<keyword evidence="1" id="KW-0472">Membrane</keyword>
<dbReference type="EMBL" id="MHLY01000016">
    <property type="protein sequence ID" value="OGZ18493.1"/>
    <property type="molecule type" value="Genomic_DNA"/>
</dbReference>
<protein>
    <recommendedName>
        <fullName evidence="4">General secretion pathway GspH domain-containing protein</fullName>
    </recommendedName>
</protein>
<keyword evidence="1" id="KW-1133">Transmembrane helix</keyword>
<dbReference type="STRING" id="1801663.A2175_01925"/>
<dbReference type="Pfam" id="PF07963">
    <property type="entry name" value="N_methyl"/>
    <property type="match status" value="1"/>
</dbReference>
<organism evidence="2 3">
    <name type="scientific">Candidatus Nealsonbacteria bacterium RBG_13_42_11</name>
    <dbReference type="NCBI Taxonomy" id="1801663"/>
    <lineage>
        <taxon>Bacteria</taxon>
        <taxon>Candidatus Nealsoniibacteriota</taxon>
    </lineage>
</organism>
<name>A0A1G2DY90_9BACT</name>
<evidence type="ECO:0000256" key="1">
    <source>
        <dbReference type="SAM" id="Phobius"/>
    </source>
</evidence>
<feature type="transmembrane region" description="Helical" evidence="1">
    <location>
        <begin position="25"/>
        <end position="46"/>
    </location>
</feature>
<dbReference type="AlphaFoldDB" id="A0A1G2DY90"/>
<gene>
    <name evidence="2" type="ORF">A2175_01925</name>
</gene>
<evidence type="ECO:0000313" key="2">
    <source>
        <dbReference type="EMBL" id="OGZ18493.1"/>
    </source>
</evidence>
<dbReference type="InterPro" id="IPR045584">
    <property type="entry name" value="Pilin-like"/>
</dbReference>
<dbReference type="NCBIfam" id="TIGR02532">
    <property type="entry name" value="IV_pilin_GFxxxE"/>
    <property type="match status" value="1"/>
</dbReference>
<keyword evidence="1" id="KW-0812">Transmembrane</keyword>
<dbReference type="Gene3D" id="3.30.700.10">
    <property type="entry name" value="Glycoprotein, Type 4 Pilin"/>
    <property type="match status" value="1"/>
</dbReference>
<evidence type="ECO:0008006" key="4">
    <source>
        <dbReference type="Google" id="ProtNLM"/>
    </source>
</evidence>